<dbReference type="CDD" id="cd18161">
    <property type="entry name" value="REC_hyHK_blue-like"/>
    <property type="match status" value="1"/>
</dbReference>
<dbReference type="EC" id="2.7.13.3" evidence="2"/>
<dbReference type="InterPro" id="IPR035965">
    <property type="entry name" value="PAS-like_dom_sf"/>
</dbReference>
<dbReference type="PRINTS" id="PR00344">
    <property type="entry name" value="BCTRLSENSOR"/>
</dbReference>
<dbReference type="Pfam" id="PF02518">
    <property type="entry name" value="HATPase_c"/>
    <property type="match status" value="1"/>
</dbReference>
<dbReference type="SUPFAM" id="SSF52172">
    <property type="entry name" value="CheY-like"/>
    <property type="match status" value="1"/>
</dbReference>
<dbReference type="InterPro" id="IPR003594">
    <property type="entry name" value="HATPase_dom"/>
</dbReference>
<dbReference type="InterPro" id="IPR000014">
    <property type="entry name" value="PAS"/>
</dbReference>
<evidence type="ECO:0000313" key="8">
    <source>
        <dbReference type="Proteomes" id="UP000033519"/>
    </source>
</evidence>
<accession>A0ABR5DU94</accession>
<dbReference type="InterPro" id="IPR003661">
    <property type="entry name" value="HisK_dim/P_dom"/>
</dbReference>
<dbReference type="Pfam" id="PF08448">
    <property type="entry name" value="PAS_4"/>
    <property type="match status" value="1"/>
</dbReference>
<dbReference type="EMBL" id="LAPV01000161">
    <property type="protein sequence ID" value="KKC31591.1"/>
    <property type="molecule type" value="Genomic_DNA"/>
</dbReference>
<comment type="caution">
    <text evidence="7">The sequence shown here is derived from an EMBL/GenBank/DDBJ whole genome shotgun (WGS) entry which is preliminary data.</text>
</comment>
<evidence type="ECO:0000259" key="5">
    <source>
        <dbReference type="PROSITE" id="PS50109"/>
    </source>
</evidence>
<dbReference type="CDD" id="cd00082">
    <property type="entry name" value="HisKA"/>
    <property type="match status" value="1"/>
</dbReference>
<evidence type="ECO:0000256" key="4">
    <source>
        <dbReference type="PROSITE-ProRule" id="PRU00169"/>
    </source>
</evidence>
<dbReference type="SUPFAM" id="SSF47384">
    <property type="entry name" value="Homodimeric domain of signal transducing histidine kinase"/>
    <property type="match status" value="1"/>
</dbReference>
<dbReference type="InterPro" id="IPR001789">
    <property type="entry name" value="Sig_transdc_resp-reg_receiver"/>
</dbReference>
<dbReference type="Gene3D" id="1.10.287.130">
    <property type="match status" value="1"/>
</dbReference>
<dbReference type="Gene3D" id="3.30.450.20">
    <property type="entry name" value="PAS domain"/>
    <property type="match status" value="2"/>
</dbReference>
<dbReference type="Pfam" id="PF00512">
    <property type="entry name" value="HisKA"/>
    <property type="match status" value="1"/>
</dbReference>
<dbReference type="InterPro" id="IPR013656">
    <property type="entry name" value="PAS_4"/>
</dbReference>
<dbReference type="Pfam" id="PF13188">
    <property type="entry name" value="PAS_8"/>
    <property type="match status" value="1"/>
</dbReference>
<dbReference type="NCBIfam" id="TIGR00229">
    <property type="entry name" value="sensory_box"/>
    <property type="match status" value="1"/>
</dbReference>
<evidence type="ECO:0000313" key="7">
    <source>
        <dbReference type="EMBL" id="KKC31591.1"/>
    </source>
</evidence>
<dbReference type="PANTHER" id="PTHR43065">
    <property type="entry name" value="SENSOR HISTIDINE KINASE"/>
    <property type="match status" value="1"/>
</dbReference>
<name>A0ABR5DU94_9HYPH</name>
<gene>
    <name evidence="7" type="ORF">WH91_18595</name>
</gene>
<dbReference type="Proteomes" id="UP000033519">
    <property type="component" value="Unassembled WGS sequence"/>
</dbReference>
<dbReference type="Gene3D" id="3.40.50.2300">
    <property type="match status" value="1"/>
</dbReference>
<feature type="modified residue" description="4-aspartylphosphate" evidence="4">
    <location>
        <position position="590"/>
    </location>
</feature>
<dbReference type="PANTHER" id="PTHR43065:SF42">
    <property type="entry name" value="TWO-COMPONENT SENSOR PPRA"/>
    <property type="match status" value="1"/>
</dbReference>
<dbReference type="InterPro" id="IPR004358">
    <property type="entry name" value="Sig_transdc_His_kin-like_C"/>
</dbReference>
<feature type="domain" description="Response regulatory" evidence="6">
    <location>
        <begin position="540"/>
        <end position="656"/>
    </location>
</feature>
<reference evidence="7 8" key="1">
    <citation type="submission" date="2015-03" db="EMBL/GenBank/DDBJ databases">
        <authorList>
            <person name="Lepp D."/>
            <person name="Hassan Y.I."/>
            <person name="Li X.-Z."/>
            <person name="Zhou T."/>
        </authorList>
    </citation>
    <scope>NUCLEOTIDE SEQUENCE [LARGE SCALE GENOMIC DNA]</scope>
    <source>
        <strain evidence="7 8">Cr7-05</strain>
    </source>
</reference>
<dbReference type="InterPro" id="IPR036890">
    <property type="entry name" value="HATPase_C_sf"/>
</dbReference>
<dbReference type="SUPFAM" id="SSF55874">
    <property type="entry name" value="ATPase domain of HSP90 chaperone/DNA topoisomerase II/histidine kinase"/>
    <property type="match status" value="1"/>
</dbReference>
<dbReference type="Pfam" id="PF00072">
    <property type="entry name" value="Response_reg"/>
    <property type="match status" value="1"/>
</dbReference>
<dbReference type="SMART" id="SM00448">
    <property type="entry name" value="REC"/>
    <property type="match status" value="1"/>
</dbReference>
<evidence type="ECO:0000256" key="1">
    <source>
        <dbReference type="ARBA" id="ARBA00000085"/>
    </source>
</evidence>
<dbReference type="InterPro" id="IPR011006">
    <property type="entry name" value="CheY-like_superfamily"/>
</dbReference>
<keyword evidence="8" id="KW-1185">Reference proteome</keyword>
<comment type="catalytic activity">
    <reaction evidence="1">
        <text>ATP + protein L-histidine = ADP + protein N-phospho-L-histidine.</text>
        <dbReference type="EC" id="2.7.13.3"/>
    </reaction>
</comment>
<dbReference type="InterPro" id="IPR036097">
    <property type="entry name" value="HisK_dim/P_sf"/>
</dbReference>
<dbReference type="PROSITE" id="PS50109">
    <property type="entry name" value="HIS_KIN"/>
    <property type="match status" value="1"/>
</dbReference>
<dbReference type="SUPFAM" id="SSF55785">
    <property type="entry name" value="PYP-like sensor domain (PAS domain)"/>
    <property type="match status" value="2"/>
</dbReference>
<dbReference type="Gene3D" id="3.30.565.10">
    <property type="entry name" value="Histidine kinase-like ATPase, C-terminal domain"/>
    <property type="match status" value="1"/>
</dbReference>
<evidence type="ECO:0000256" key="2">
    <source>
        <dbReference type="ARBA" id="ARBA00012438"/>
    </source>
</evidence>
<dbReference type="PROSITE" id="PS50110">
    <property type="entry name" value="RESPONSE_REGULATORY"/>
    <property type="match status" value="1"/>
</dbReference>
<proteinExistence type="predicted"/>
<sequence length="659" mass="71960">MSDERYRVLFEASNTGFCVAEVDDQATDGAGGTRIDYRVIEANSAFYEQTGFPQAILNQWLRTAAPGLEEHWYQTYGEVARTGVAARFEQGSDALGRWFDVSAFRVEDAEVAILFTDISARKAVERQLVEINEHLEETVRNRTADVTLYKQIVDSASAPICAFDTELKLIAFNQAHSDDFFRIYGYRVQIGDVFPDLFLPNQAPVIRAFMERALDGEVFSVTQEFGDPDLVKPYWEVAYSPIRDEAGVIFGAFHYANDVTKRVRAEAELAAAQEALRQSQKMEAVGQLTGGLAHDFNNIIAGISGSLEMMSTRLAQGRISDLDRYISGASTAAKRAASLTQRLLAFSRRQTLAPKATNLNTLVNGMMDLVNRSMGPEIEVETAGATGLWTTFVDAGQLENALLNLCINARDAMPDGGKLTIETSNRWMDERGSRQHALQPGQYVSLCVSDTGTGMSKEIVDRAFDPFFTTKPIGQGTGLGLSMVYGFAGQSGGAVRIYSEVGKGTMVCIYLPRRAGDAAADDAQITIGIEELPGSPSGETILLVDDEPLVRMIATEALEELGYQVIEAGEGATALKILNSDRRIDLLVTDVGLPGGMNGRQVADAARVARPDLTVMFITGYAENAVLNHGHLEQGMHVMTKPFQMDSFARRVKDLISGT</sequence>
<feature type="domain" description="Histidine kinase" evidence="5">
    <location>
        <begin position="291"/>
        <end position="515"/>
    </location>
</feature>
<keyword evidence="3 4" id="KW-0597">Phosphoprotein</keyword>
<dbReference type="InterPro" id="IPR005467">
    <property type="entry name" value="His_kinase_dom"/>
</dbReference>
<evidence type="ECO:0000259" key="6">
    <source>
        <dbReference type="PROSITE" id="PS50110"/>
    </source>
</evidence>
<dbReference type="SMART" id="SM00387">
    <property type="entry name" value="HATPase_c"/>
    <property type="match status" value="1"/>
</dbReference>
<evidence type="ECO:0000256" key="3">
    <source>
        <dbReference type="ARBA" id="ARBA00022553"/>
    </source>
</evidence>
<dbReference type="CDD" id="cd16919">
    <property type="entry name" value="HATPase_CckA-like"/>
    <property type="match status" value="1"/>
</dbReference>
<protein>
    <recommendedName>
        <fullName evidence="2">histidine kinase</fullName>
        <ecNumber evidence="2">2.7.13.3</ecNumber>
    </recommendedName>
</protein>
<dbReference type="SMART" id="SM00388">
    <property type="entry name" value="HisKA"/>
    <property type="match status" value="1"/>
</dbReference>
<organism evidence="7 8">
    <name type="scientific">Devosia psychrophila</name>
    <dbReference type="NCBI Taxonomy" id="728005"/>
    <lineage>
        <taxon>Bacteria</taxon>
        <taxon>Pseudomonadati</taxon>
        <taxon>Pseudomonadota</taxon>
        <taxon>Alphaproteobacteria</taxon>
        <taxon>Hyphomicrobiales</taxon>
        <taxon>Devosiaceae</taxon>
        <taxon>Devosia</taxon>
    </lineage>
</organism>